<dbReference type="Proteomes" id="UP000267352">
    <property type="component" value="Segment"/>
</dbReference>
<evidence type="ECO:0000313" key="1">
    <source>
        <dbReference type="EMBL" id="AUO14983.1"/>
    </source>
</evidence>
<dbReference type="EMBL" id="MG702567">
    <property type="protein sequence ID" value="AUO14983.1"/>
    <property type="molecule type" value="Genomic_DNA"/>
</dbReference>
<proteinExistence type="predicted"/>
<protein>
    <submittedName>
        <fullName evidence="1">WSSV132</fullName>
    </submittedName>
</protein>
<reference evidence="1" key="1">
    <citation type="submission" date="2017-12" db="EMBL/GenBank/DDBJ databases">
        <authorList>
            <person name="Katneni V.K."/>
            <person name="Shekhar M.S."/>
            <person name="Otta S.K."/>
            <person name="Karthic K."/>
            <person name="Jangam A.K."/>
            <person name="Gopikrishna G."/>
            <person name="Vijayan K.K."/>
        </authorList>
    </citation>
    <scope>NUCLEOTIDE SEQUENCE [LARGE SCALE GENOMIC DNA]</scope>
    <source>
        <strain evidence="1">IN_AP4RU</strain>
    </source>
</reference>
<reference evidence="1" key="2">
    <citation type="journal article" date="2018" name="Genome Announc.">
        <title>First Report of a Complete Genome Sequence of White spot syndrome virus from India.</title>
        <authorList>
            <person name="Vinaya Kumar K."/>
            <person name="Shekhar M.S."/>
            <person name="Otta S.K."/>
            <person name="Karthic K."/>
            <person name="Ashok Kumar J."/>
            <person name="Gopikrishna G."/>
            <person name="Vijayan K.K."/>
        </authorList>
    </citation>
    <scope>NUCLEOTIDE SEQUENCE</scope>
    <source>
        <strain evidence="1">IN_AP4RU</strain>
    </source>
</reference>
<name>A0A2I6SBN9_9VIRU</name>
<accession>A0A2I6SBN9</accession>
<sequence>MLKTQNGMGKFNVVVSFEDSIQANKEGAARQYMSQQVLLTHFQL</sequence>
<organism evidence="1">
    <name type="scientific">White spot syndrome virus</name>
    <dbReference type="NCBI Taxonomy" id="342409"/>
    <lineage>
        <taxon>Viruses</taxon>
        <taxon>Viruses incertae sedis</taxon>
        <taxon>Naldaviricetes</taxon>
        <taxon>Nimaviridae</taxon>
        <taxon>Whispovirus</taxon>
    </lineage>
</organism>